<name>A0ABX7WTZ0_9GAMM</name>
<proteinExistence type="inferred from homology"/>
<feature type="transmembrane region" description="Helical" evidence="6">
    <location>
        <begin position="66"/>
        <end position="84"/>
    </location>
</feature>
<keyword evidence="5 6" id="KW-0378">Hydrolase</keyword>
<dbReference type="EMBL" id="CP072801">
    <property type="protein sequence ID" value="QTR46761.1"/>
    <property type="molecule type" value="Genomic_DNA"/>
</dbReference>
<protein>
    <recommendedName>
        <fullName evidence="4 6">Signal peptidase I</fullName>
        <ecNumber evidence="3 6">3.4.21.89</ecNumber>
    </recommendedName>
</protein>
<dbReference type="InterPro" id="IPR000223">
    <property type="entry name" value="Pept_S26A_signal_pept_1"/>
</dbReference>
<keyword evidence="6" id="KW-1133">Transmembrane helix</keyword>
<keyword evidence="6" id="KW-0645">Protease</keyword>
<evidence type="ECO:0000259" key="7">
    <source>
        <dbReference type="Pfam" id="PF10502"/>
    </source>
</evidence>
<evidence type="ECO:0000313" key="9">
    <source>
        <dbReference type="Proteomes" id="UP000672039"/>
    </source>
</evidence>
<evidence type="ECO:0000256" key="6">
    <source>
        <dbReference type="RuleBase" id="RU362042"/>
    </source>
</evidence>
<dbReference type="Pfam" id="PF10502">
    <property type="entry name" value="Peptidase_S26"/>
    <property type="match status" value="1"/>
</dbReference>
<evidence type="ECO:0000256" key="3">
    <source>
        <dbReference type="ARBA" id="ARBA00013208"/>
    </source>
</evidence>
<reference evidence="8 9" key="1">
    <citation type="submission" date="2021-04" db="EMBL/GenBank/DDBJ databases">
        <title>Genomics, taxonomy and metabolism of representatives of sulfur bacteria of the genus Thiothrix: Thiothrix fructosivorans QT, Thiothrix unzii A1T and three new species, Thiothrix subterranea sp. nov., Thiothrix litoralis sp. nov. and 'Candidatus Thiothrix anitrata' sp. nov.</title>
        <authorList>
            <person name="Ravin N.V."/>
            <person name="Smolyakov D."/>
            <person name="Rudenko T.S."/>
            <person name="Mardanov A.V."/>
            <person name="Beletsky A.V."/>
            <person name="Markov N.D."/>
            <person name="Fomenkov A.I."/>
            <person name="Roberts R.J."/>
            <person name="Karnachuk O.V."/>
            <person name="Novikov A."/>
            <person name="Grabovich M.Y."/>
        </authorList>
    </citation>
    <scope>NUCLEOTIDE SEQUENCE [LARGE SCALE GENOMIC DNA]</scope>
    <source>
        <strain evidence="8 9">AS</strain>
    </source>
</reference>
<dbReference type="PANTHER" id="PTHR43390:SF1">
    <property type="entry name" value="CHLOROPLAST PROCESSING PEPTIDASE"/>
    <property type="match status" value="1"/>
</dbReference>
<dbReference type="PROSITE" id="PS00760">
    <property type="entry name" value="SPASE_I_2"/>
    <property type="match status" value="1"/>
</dbReference>
<dbReference type="NCBIfam" id="TIGR02227">
    <property type="entry name" value="sigpep_I_bact"/>
    <property type="match status" value="1"/>
</dbReference>
<dbReference type="InterPro" id="IPR036286">
    <property type="entry name" value="LexA/Signal_pep-like_sf"/>
</dbReference>
<evidence type="ECO:0000256" key="2">
    <source>
        <dbReference type="ARBA" id="ARBA00009370"/>
    </source>
</evidence>
<comment type="similarity">
    <text evidence="2 6">Belongs to the peptidase S26 family.</text>
</comment>
<feature type="transmembrane region" description="Helical" evidence="6">
    <location>
        <begin position="38"/>
        <end position="60"/>
    </location>
</feature>
<evidence type="ECO:0000256" key="5">
    <source>
        <dbReference type="ARBA" id="ARBA00022801"/>
    </source>
</evidence>
<dbReference type="InterPro" id="IPR019533">
    <property type="entry name" value="Peptidase_S26"/>
</dbReference>
<evidence type="ECO:0000256" key="4">
    <source>
        <dbReference type="ARBA" id="ARBA00019232"/>
    </source>
</evidence>
<dbReference type="CDD" id="cd06530">
    <property type="entry name" value="S26_SPase_I"/>
    <property type="match status" value="1"/>
</dbReference>
<dbReference type="PROSITE" id="PS00761">
    <property type="entry name" value="SPASE_I_3"/>
    <property type="match status" value="1"/>
</dbReference>
<comment type="catalytic activity">
    <reaction evidence="1 6">
        <text>Cleavage of hydrophobic, N-terminal signal or leader sequences from secreted and periplasmic proteins.</text>
        <dbReference type="EC" id="3.4.21.89"/>
    </reaction>
</comment>
<feature type="domain" description="Peptidase S26" evidence="7">
    <location>
        <begin position="118"/>
        <end position="287"/>
    </location>
</feature>
<evidence type="ECO:0000313" key="8">
    <source>
        <dbReference type="EMBL" id="QTR46761.1"/>
    </source>
</evidence>
<dbReference type="GO" id="GO:0009003">
    <property type="term" value="F:signal peptidase activity"/>
    <property type="evidence" value="ECO:0007669"/>
    <property type="project" value="UniProtKB-EC"/>
</dbReference>
<keyword evidence="6" id="KW-0812">Transmembrane</keyword>
<organism evidence="8 9">
    <name type="scientific">Thiothrix litoralis</name>
    <dbReference type="NCBI Taxonomy" id="2891210"/>
    <lineage>
        <taxon>Bacteria</taxon>
        <taxon>Pseudomonadati</taxon>
        <taxon>Pseudomonadota</taxon>
        <taxon>Gammaproteobacteria</taxon>
        <taxon>Thiotrichales</taxon>
        <taxon>Thiotrichaceae</taxon>
        <taxon>Thiothrix</taxon>
    </lineage>
</organism>
<dbReference type="InterPro" id="IPR019758">
    <property type="entry name" value="Pept_S26A_signal_pept_1_CS"/>
</dbReference>
<sequence length="305" mass="34289">MLTTPTPAIQPRKPLRALLMSAILPGFGQLYNGEPHKALWLLLIFAFLTIPAMAIVALYLPVSWTLPALLSGLLVLIALWFYGISDAFRSARRQQAYVPKSWQNAGTYLLVLLVCSITFPLLTAQIRQQLVEAMLVPSSSMEPNVMKYDLIFADKRYNRVGAKQALARGDIAIFVYPNERSTYYIKRVIGLPGDQISIKGAEVSINGKPLLLRTTPLANGLLVTETDSKTRWQVFWNNSKLQLPQTKLRVPPGQVFMMGDNRTDSNDSRFFGTVPLQDVVGKARQVWFSAQGNRVRWERIGKLLR</sequence>
<keyword evidence="9" id="KW-1185">Reference proteome</keyword>
<dbReference type="Gene3D" id="2.10.109.10">
    <property type="entry name" value="Umud Fragment, subunit A"/>
    <property type="match status" value="1"/>
</dbReference>
<dbReference type="RefSeq" id="WP_210223084.1">
    <property type="nucleotide sequence ID" value="NZ_CP072801.1"/>
</dbReference>
<dbReference type="InterPro" id="IPR019757">
    <property type="entry name" value="Pept_S26A_signal_pept_1_Lys-AS"/>
</dbReference>
<dbReference type="EC" id="3.4.21.89" evidence="3 6"/>
<comment type="subcellular location">
    <subcellularLocation>
        <location evidence="6">Membrane</location>
        <topology evidence="6">Multi-pass membrane protein</topology>
    </subcellularLocation>
</comment>
<accession>A0ABX7WTZ0</accession>
<feature type="transmembrane region" description="Helical" evidence="6">
    <location>
        <begin position="105"/>
        <end position="122"/>
    </location>
</feature>
<dbReference type="SUPFAM" id="SSF51306">
    <property type="entry name" value="LexA/Signal peptidase"/>
    <property type="match status" value="1"/>
</dbReference>
<dbReference type="PANTHER" id="PTHR43390">
    <property type="entry name" value="SIGNAL PEPTIDASE I"/>
    <property type="match status" value="1"/>
</dbReference>
<keyword evidence="6" id="KW-0472">Membrane</keyword>
<dbReference type="Proteomes" id="UP000672039">
    <property type="component" value="Chromosome"/>
</dbReference>
<gene>
    <name evidence="8" type="primary">lepB</name>
    <name evidence="8" type="ORF">J9253_02060</name>
</gene>
<dbReference type="PRINTS" id="PR00727">
    <property type="entry name" value="LEADERPTASE"/>
</dbReference>
<evidence type="ECO:0000256" key="1">
    <source>
        <dbReference type="ARBA" id="ARBA00000677"/>
    </source>
</evidence>